<dbReference type="GO" id="GO:0031564">
    <property type="term" value="P:transcription antitermination"/>
    <property type="evidence" value="ECO:0007669"/>
    <property type="project" value="UniProtKB-KW"/>
</dbReference>
<dbReference type="NCBIfam" id="TIGR01951">
    <property type="entry name" value="nusB"/>
    <property type="match status" value="1"/>
</dbReference>
<reference evidence="10" key="1">
    <citation type="submission" date="2015-11" db="EMBL/GenBank/DDBJ databases">
        <authorList>
            <person name="Kumar R."/>
            <person name="Singh D."/>
            <person name="Swarnkar M.K."/>
            <person name="Singh A.K."/>
            <person name="Kumar S."/>
        </authorList>
    </citation>
    <scope>NUCLEOTIDE SEQUENCE [LARGE SCALE GENOMIC DNA]</scope>
    <source>
        <strain evidence="10">ERGS4:06</strain>
    </source>
</reference>
<dbReference type="PANTHER" id="PTHR11078">
    <property type="entry name" value="N UTILIZATION SUBSTANCE PROTEIN B-RELATED"/>
    <property type="match status" value="1"/>
</dbReference>
<evidence type="ECO:0000256" key="6">
    <source>
        <dbReference type="HAMAP-Rule" id="MF_00073"/>
    </source>
</evidence>
<keyword evidence="5 6" id="KW-0804">Transcription</keyword>
<dbReference type="InterPro" id="IPR035926">
    <property type="entry name" value="NusB-like_sf"/>
</dbReference>
<dbReference type="Pfam" id="PF01029">
    <property type="entry name" value="NusB"/>
    <property type="match status" value="1"/>
</dbReference>
<dbReference type="GO" id="GO:0005829">
    <property type="term" value="C:cytosol"/>
    <property type="evidence" value="ECO:0007669"/>
    <property type="project" value="TreeGrafter"/>
</dbReference>
<dbReference type="SUPFAM" id="SSF48013">
    <property type="entry name" value="NusB-like"/>
    <property type="match status" value="1"/>
</dbReference>
<dbReference type="OrthoDB" id="3528057at2"/>
<evidence type="ECO:0000256" key="7">
    <source>
        <dbReference type="SAM" id="MobiDB-lite"/>
    </source>
</evidence>
<feature type="compositionally biased region" description="Polar residues" evidence="7">
    <location>
        <begin position="1"/>
        <end position="17"/>
    </location>
</feature>
<evidence type="ECO:0000256" key="1">
    <source>
        <dbReference type="ARBA" id="ARBA00005952"/>
    </source>
</evidence>
<comment type="similarity">
    <text evidence="1 6">Belongs to the NusB family.</text>
</comment>
<evidence type="ECO:0000313" key="10">
    <source>
        <dbReference type="Proteomes" id="UP000059574"/>
    </source>
</evidence>
<dbReference type="EMBL" id="CP013200">
    <property type="protein sequence ID" value="ALO66842.1"/>
    <property type="molecule type" value="Genomic_DNA"/>
</dbReference>
<keyword evidence="2 6" id="KW-0889">Transcription antitermination</keyword>
<evidence type="ECO:0000313" key="9">
    <source>
        <dbReference type="EMBL" id="ALO66842.1"/>
    </source>
</evidence>
<dbReference type="InterPro" id="IPR006027">
    <property type="entry name" value="NusB_RsmB_TIM44"/>
</dbReference>
<reference evidence="9 10" key="2">
    <citation type="journal article" date="2016" name="J. Biotechnol.">
        <title>Complete genome sequence of Arthrobacter alpinus ERGS4:06, a yellow pigmented bacterium tolerant to cold and radiations isolated from Sikkim Himalaya.</title>
        <authorList>
            <person name="Kumar R."/>
            <person name="Singh D."/>
            <person name="Swarnkar M.K."/>
            <person name="Singh A.K."/>
            <person name="Kumar S."/>
        </authorList>
    </citation>
    <scope>NUCLEOTIDE SEQUENCE [LARGE SCALE GENOMIC DNA]</scope>
    <source>
        <strain evidence="9 10">ERGS4:06</strain>
    </source>
</reference>
<dbReference type="AlphaFoldDB" id="A0A0S2LZ52"/>
<gene>
    <name evidence="6" type="primary">nusB</name>
    <name evidence="9" type="ORF">AS189_10440</name>
</gene>
<comment type="function">
    <text evidence="6">Involved in transcription antitermination. Required for transcription of ribosomal RNA (rRNA) genes. Binds specifically to the boxA antiterminator sequence of the ribosomal RNA (rrn) operons.</text>
</comment>
<evidence type="ECO:0000256" key="4">
    <source>
        <dbReference type="ARBA" id="ARBA00023015"/>
    </source>
</evidence>
<organism evidence="9 10">
    <name type="scientific">Arthrobacter alpinus</name>
    <dbReference type="NCBI Taxonomy" id="656366"/>
    <lineage>
        <taxon>Bacteria</taxon>
        <taxon>Bacillati</taxon>
        <taxon>Actinomycetota</taxon>
        <taxon>Actinomycetes</taxon>
        <taxon>Micrococcales</taxon>
        <taxon>Micrococcaceae</taxon>
        <taxon>Arthrobacter</taxon>
    </lineage>
</organism>
<dbReference type="Proteomes" id="UP000059574">
    <property type="component" value="Chromosome"/>
</dbReference>
<dbReference type="RefSeq" id="WP_062288441.1">
    <property type="nucleotide sequence ID" value="NZ_CP013200.1"/>
</dbReference>
<accession>A0A0S2LZ52</accession>
<keyword evidence="3 6" id="KW-0694">RNA-binding</keyword>
<dbReference type="Gene3D" id="1.10.940.10">
    <property type="entry name" value="NusB-like"/>
    <property type="match status" value="1"/>
</dbReference>
<dbReference type="PANTHER" id="PTHR11078:SF3">
    <property type="entry name" value="ANTITERMINATION NUSB DOMAIN-CONTAINING PROTEIN"/>
    <property type="match status" value="1"/>
</dbReference>
<protein>
    <recommendedName>
        <fullName evidence="6">Transcription antitermination protein NusB</fullName>
    </recommendedName>
    <alternativeName>
        <fullName evidence="6">Antitermination factor NusB</fullName>
    </alternativeName>
</protein>
<sequence>MASTKDNNPSGKPNSARSKARRRALDILFEAEQREVSAMSALTARREIADQIINLYTVEVVEGVTAMAESIDEFLQTYSQGWTLERMPAVDRIILRIGTWELLYNDDVPDGVAVSEAVELAKILSTDESPQFINGLLGRLQQIKPTLLA</sequence>
<evidence type="ECO:0000256" key="2">
    <source>
        <dbReference type="ARBA" id="ARBA00022814"/>
    </source>
</evidence>
<evidence type="ECO:0000256" key="3">
    <source>
        <dbReference type="ARBA" id="ARBA00022884"/>
    </source>
</evidence>
<keyword evidence="4 6" id="KW-0805">Transcription regulation</keyword>
<name>A0A0S2LZ52_9MICC</name>
<proteinExistence type="inferred from homology"/>
<dbReference type="GO" id="GO:0006353">
    <property type="term" value="P:DNA-templated transcription termination"/>
    <property type="evidence" value="ECO:0007669"/>
    <property type="project" value="UniProtKB-UniRule"/>
</dbReference>
<dbReference type="HAMAP" id="MF_00073">
    <property type="entry name" value="NusB"/>
    <property type="match status" value="1"/>
</dbReference>
<evidence type="ECO:0000259" key="8">
    <source>
        <dbReference type="Pfam" id="PF01029"/>
    </source>
</evidence>
<feature type="region of interest" description="Disordered" evidence="7">
    <location>
        <begin position="1"/>
        <end position="20"/>
    </location>
</feature>
<dbReference type="GO" id="GO:0003723">
    <property type="term" value="F:RNA binding"/>
    <property type="evidence" value="ECO:0007669"/>
    <property type="project" value="UniProtKB-UniRule"/>
</dbReference>
<dbReference type="InterPro" id="IPR011605">
    <property type="entry name" value="NusB_fam"/>
</dbReference>
<evidence type="ECO:0000256" key="5">
    <source>
        <dbReference type="ARBA" id="ARBA00023163"/>
    </source>
</evidence>
<feature type="domain" description="NusB/RsmB/TIM44" evidence="8">
    <location>
        <begin position="19"/>
        <end position="141"/>
    </location>
</feature>